<dbReference type="AlphaFoldDB" id="A0AAW1XQ37"/>
<keyword evidence="1" id="KW-0472">Membrane</keyword>
<evidence type="ECO:0000313" key="2">
    <source>
        <dbReference type="EMBL" id="KAK9939016.1"/>
    </source>
</evidence>
<accession>A0AAW1XQ37</accession>
<dbReference type="InterPro" id="IPR045283">
    <property type="entry name" value="AT3G44326-like"/>
</dbReference>
<dbReference type="EMBL" id="JBEDUW010000003">
    <property type="protein sequence ID" value="KAK9939016.1"/>
    <property type="molecule type" value="Genomic_DNA"/>
</dbReference>
<proteinExistence type="predicted"/>
<dbReference type="InterPro" id="IPR036047">
    <property type="entry name" value="F-box-like_dom_sf"/>
</dbReference>
<organism evidence="2 3">
    <name type="scientific">Rubus argutus</name>
    <name type="common">Southern blackberry</name>
    <dbReference type="NCBI Taxonomy" id="59490"/>
    <lineage>
        <taxon>Eukaryota</taxon>
        <taxon>Viridiplantae</taxon>
        <taxon>Streptophyta</taxon>
        <taxon>Embryophyta</taxon>
        <taxon>Tracheophyta</taxon>
        <taxon>Spermatophyta</taxon>
        <taxon>Magnoliopsida</taxon>
        <taxon>eudicotyledons</taxon>
        <taxon>Gunneridae</taxon>
        <taxon>Pentapetalae</taxon>
        <taxon>rosids</taxon>
        <taxon>fabids</taxon>
        <taxon>Rosales</taxon>
        <taxon>Rosaceae</taxon>
        <taxon>Rosoideae</taxon>
        <taxon>Rosoideae incertae sedis</taxon>
        <taxon>Rubus</taxon>
    </lineage>
</organism>
<evidence type="ECO:0000313" key="3">
    <source>
        <dbReference type="Proteomes" id="UP001457282"/>
    </source>
</evidence>
<gene>
    <name evidence="2" type="ORF">M0R45_015725</name>
</gene>
<dbReference type="Gene3D" id="1.20.1280.50">
    <property type="match status" value="1"/>
</dbReference>
<keyword evidence="1" id="KW-0812">Transmembrane</keyword>
<name>A0AAW1XQ37_RUBAR</name>
<dbReference type="SUPFAM" id="SSF81383">
    <property type="entry name" value="F-box domain"/>
    <property type="match status" value="1"/>
</dbReference>
<keyword evidence="1" id="KW-1133">Transmembrane helix</keyword>
<evidence type="ECO:0008006" key="4">
    <source>
        <dbReference type="Google" id="ProtNLM"/>
    </source>
</evidence>
<comment type="caution">
    <text evidence="2">The sequence shown here is derived from an EMBL/GenBank/DDBJ whole genome shotgun (WGS) entry which is preliminary data.</text>
</comment>
<reference evidence="2 3" key="1">
    <citation type="journal article" date="2023" name="G3 (Bethesda)">
        <title>A chromosome-length genome assembly and annotation of blackberry (Rubus argutus, cv. 'Hillquist').</title>
        <authorList>
            <person name="Bruna T."/>
            <person name="Aryal R."/>
            <person name="Dudchenko O."/>
            <person name="Sargent D.J."/>
            <person name="Mead D."/>
            <person name="Buti M."/>
            <person name="Cavallini A."/>
            <person name="Hytonen T."/>
            <person name="Andres J."/>
            <person name="Pham M."/>
            <person name="Weisz D."/>
            <person name="Mascagni F."/>
            <person name="Usai G."/>
            <person name="Natali L."/>
            <person name="Bassil N."/>
            <person name="Fernandez G.E."/>
            <person name="Lomsadze A."/>
            <person name="Armour M."/>
            <person name="Olukolu B."/>
            <person name="Poorten T."/>
            <person name="Britton C."/>
            <person name="Davik J."/>
            <person name="Ashrafi H."/>
            <person name="Aiden E.L."/>
            <person name="Borodovsky M."/>
            <person name="Worthington M."/>
        </authorList>
    </citation>
    <scope>NUCLEOTIDE SEQUENCE [LARGE SCALE GENOMIC DNA]</scope>
    <source>
        <strain evidence="2">PI 553951</strain>
    </source>
</reference>
<keyword evidence="3" id="KW-1185">Reference proteome</keyword>
<dbReference type="Proteomes" id="UP001457282">
    <property type="component" value="Unassembled WGS sequence"/>
</dbReference>
<evidence type="ECO:0000256" key="1">
    <source>
        <dbReference type="SAM" id="Phobius"/>
    </source>
</evidence>
<dbReference type="PANTHER" id="PTHR33736">
    <property type="entry name" value="F-BOX PROTEIN-RELATED"/>
    <property type="match status" value="1"/>
</dbReference>
<sequence length="342" mass="38225">MASCATTTAVDQGGDASISAVHPDIIMTHILTRLDGPTLASAACASSQLHAYSAEQTLWRDICAATWPSVSDPRVNDIISTFPSGHRSFFSDSFPLLNHSSSSQYDPSRLNPTSELISAVDIFYEGQLIFSKVQETDTEAGWFEFQCSPFRVDLLGPKETVPTPIRHVGDTKESLKHLEENLTLSWIVIDPARKRAANLSSRRPVSVSRHWLTGEVQLLFATIMAADRRGDEFVQCRMVVTCKGSDGGELNVREVSMQMEAMEGNHLNGKESLEILQVAIEAGKRKKESEERSEGKARFEEFLEMKRERKERTQRREGALDMICIATGVTLFMAFWSFVLFR</sequence>
<feature type="transmembrane region" description="Helical" evidence="1">
    <location>
        <begin position="319"/>
        <end position="341"/>
    </location>
</feature>
<dbReference type="PANTHER" id="PTHR33736:SF18">
    <property type="entry name" value="F-BOX DOMAIN-CONTAINING PROTEIN"/>
    <property type="match status" value="1"/>
</dbReference>
<protein>
    <recommendedName>
        <fullName evidence="4">F-box protein</fullName>
    </recommendedName>
</protein>